<evidence type="ECO:0000256" key="9">
    <source>
        <dbReference type="ARBA" id="ARBA00036421"/>
    </source>
</evidence>
<keyword evidence="7" id="KW-0482">Metalloprotease</keyword>
<protein>
    <recommendedName>
        <fullName evidence="13">Cytosol non-specific dipeptidase</fullName>
        <ecNumber evidence="10">3.4.13.18</ecNumber>
    </recommendedName>
    <alternativeName>
        <fullName evidence="16">Aminoacyl-histidine dipeptidase</fullName>
    </alternativeName>
    <alternativeName>
        <fullName evidence="15">Beta-alanyl-histidine dipeptidase</fullName>
    </alternativeName>
    <alternativeName>
        <fullName evidence="14">Carnosinase</fullName>
    </alternativeName>
    <alternativeName>
        <fullName evidence="11">Peptidase D</fullName>
    </alternativeName>
    <alternativeName>
        <fullName evidence="17">Xaa-His dipeptidase</fullName>
    </alternativeName>
</protein>
<proteinExistence type="inferred from homology"/>
<sequence length="507" mass="55170">MVSNSTSLSARLKYSPELYPIIPEPREVFEQFAAVSAVPRESGHEEAIAEFMLDFAHNLGLEAQRDKVNNVIIRKPGTAGRENLPPLILQGHLDMVCVKRPESKHDFRRDPIKWRVEGDYLYADGTTLGGDDGIAVAYIMAVLASQNLPHPPLEILLTTSEETGMGGATELDGKALHGKTLLNLDSEWEGIFLASCAGGSNVSLHRPLQRTKCPAEQAFRLNVSGLQSGHSGAEIDKQRGNAIQLLGRALYRLNKRFGLLLTSVEGGSKHNAIAATATAEFTLMSDGSKRNSTDLLNMISDEVAKLNAAFKLELASADPQVELTCEVGATVTATFTPDLSKDIIDLLYLLPHGVQEISPEIEGMVRTSLNLGVLHCENDVISLLISIRSSLASQKEYIRNKLILLAELCGFTADITTDYPAWEYAPKSPLRDLACKIHHELTGKDPVVTGIHAGLECGLLTEKIPGADMLSCGPNLYDVHTFNEHLSISSAGRIWQFLRALLAAYQG</sequence>
<evidence type="ECO:0000256" key="13">
    <source>
        <dbReference type="ARBA" id="ARBA00071271"/>
    </source>
</evidence>
<evidence type="ECO:0000313" key="19">
    <source>
        <dbReference type="EMBL" id="PNH19412.1"/>
    </source>
</evidence>
<evidence type="ECO:0000256" key="8">
    <source>
        <dbReference type="ARBA" id="ARBA00023285"/>
    </source>
</evidence>
<evidence type="ECO:0000256" key="10">
    <source>
        <dbReference type="ARBA" id="ARBA00038976"/>
    </source>
</evidence>
<comment type="cofactor">
    <cofactor evidence="2">
        <name>Zn(2+)</name>
        <dbReference type="ChEBI" id="CHEBI:29105"/>
    </cofactor>
</comment>
<dbReference type="AlphaFoldDB" id="A0A2J8B3R3"/>
<dbReference type="InterPro" id="IPR011650">
    <property type="entry name" value="Peptidase_M20_dimer"/>
</dbReference>
<reference evidence="20" key="1">
    <citation type="submission" date="2017-04" db="EMBL/GenBank/DDBJ databases">
        <authorList>
            <person name="Bumgarner R.E."/>
            <person name="Fredricks D.N."/>
            <person name="Srinivasan S."/>
        </authorList>
    </citation>
    <scope>NUCLEOTIDE SEQUENCE [LARGE SCALE GENOMIC DNA]</scope>
    <source>
        <strain evidence="20">KA00405</strain>
    </source>
</reference>
<keyword evidence="4" id="KW-0479">Metal-binding</keyword>
<dbReference type="PRINTS" id="PR00934">
    <property type="entry name" value="XHISDIPTASE"/>
</dbReference>
<keyword evidence="6" id="KW-0862">Zinc</keyword>
<evidence type="ECO:0000256" key="17">
    <source>
        <dbReference type="ARBA" id="ARBA00078074"/>
    </source>
</evidence>
<evidence type="ECO:0000256" key="7">
    <source>
        <dbReference type="ARBA" id="ARBA00023049"/>
    </source>
</evidence>
<dbReference type="FunFam" id="3.40.630.10:FF:000018">
    <property type="entry name" value="Aminoacyl-histidine dipeptidase PepD"/>
    <property type="match status" value="1"/>
</dbReference>
<name>A0A2J8B3R3_9FIRM</name>
<keyword evidence="5" id="KW-0378">Hydrolase</keyword>
<dbReference type="RefSeq" id="WP_102892171.1">
    <property type="nucleotide sequence ID" value="NZ_NBZD01000001.1"/>
</dbReference>
<dbReference type="GO" id="GO:0006508">
    <property type="term" value="P:proteolysis"/>
    <property type="evidence" value="ECO:0007669"/>
    <property type="project" value="UniProtKB-KW"/>
</dbReference>
<dbReference type="EMBL" id="NBZD01000001">
    <property type="protein sequence ID" value="PNH19412.1"/>
    <property type="molecule type" value="Genomic_DNA"/>
</dbReference>
<evidence type="ECO:0000256" key="16">
    <source>
        <dbReference type="ARBA" id="ARBA00077688"/>
    </source>
</evidence>
<evidence type="ECO:0000256" key="15">
    <source>
        <dbReference type="ARBA" id="ARBA00076004"/>
    </source>
</evidence>
<dbReference type="EC" id="3.4.13.18" evidence="10"/>
<dbReference type="Proteomes" id="UP000236394">
    <property type="component" value="Unassembled WGS sequence"/>
</dbReference>
<evidence type="ECO:0000256" key="2">
    <source>
        <dbReference type="ARBA" id="ARBA00001947"/>
    </source>
</evidence>
<dbReference type="GO" id="GO:0070573">
    <property type="term" value="F:metallodipeptidase activity"/>
    <property type="evidence" value="ECO:0007669"/>
    <property type="project" value="TreeGrafter"/>
</dbReference>
<dbReference type="PANTHER" id="PTHR43501:SF1">
    <property type="entry name" value="CYTOSOL NON-SPECIFIC DIPEPTIDASE"/>
    <property type="match status" value="1"/>
</dbReference>
<dbReference type="FunFam" id="3.40.630.10:FF:000015">
    <property type="entry name" value="Aminoacyl-histidine dipeptidase PepD"/>
    <property type="match status" value="1"/>
</dbReference>
<evidence type="ECO:0000256" key="5">
    <source>
        <dbReference type="ARBA" id="ARBA00022801"/>
    </source>
</evidence>
<evidence type="ECO:0000256" key="4">
    <source>
        <dbReference type="ARBA" id="ARBA00022723"/>
    </source>
</evidence>
<gene>
    <name evidence="19" type="ORF">B7R76_00555</name>
</gene>
<dbReference type="SUPFAM" id="SSF53187">
    <property type="entry name" value="Zn-dependent exopeptidases"/>
    <property type="match status" value="1"/>
</dbReference>
<dbReference type="GO" id="GO:0005829">
    <property type="term" value="C:cytosol"/>
    <property type="evidence" value="ECO:0007669"/>
    <property type="project" value="TreeGrafter"/>
</dbReference>
<accession>A0A2J8B3R3</accession>
<dbReference type="InterPro" id="IPR001160">
    <property type="entry name" value="Peptidase_M20C"/>
</dbReference>
<dbReference type="InterPro" id="IPR002933">
    <property type="entry name" value="Peptidase_M20"/>
</dbReference>
<evidence type="ECO:0000259" key="18">
    <source>
        <dbReference type="Pfam" id="PF07687"/>
    </source>
</evidence>
<feature type="domain" description="Peptidase M20 dimerisation" evidence="18">
    <location>
        <begin position="224"/>
        <end position="304"/>
    </location>
</feature>
<comment type="caution">
    <text evidence="19">The sequence shown here is derived from an EMBL/GenBank/DDBJ whole genome shotgun (WGS) entry which is preliminary data.</text>
</comment>
<comment type="catalytic activity">
    <reaction evidence="9">
        <text>Hydrolysis of dipeptides, preferentially hydrophobic dipeptides including prolyl amino acids.</text>
        <dbReference type="EC" id="3.4.13.18"/>
    </reaction>
</comment>
<evidence type="ECO:0000256" key="14">
    <source>
        <dbReference type="ARBA" id="ARBA00075285"/>
    </source>
</evidence>
<comment type="cofactor">
    <cofactor evidence="1">
        <name>Co(2+)</name>
        <dbReference type="ChEBI" id="CHEBI:48828"/>
    </cofactor>
</comment>
<dbReference type="NCBIfam" id="TIGR01893">
    <property type="entry name" value="aa-his-dipept"/>
    <property type="match status" value="1"/>
</dbReference>
<comment type="similarity">
    <text evidence="12">Belongs to the peptidase M20C family.</text>
</comment>
<organism evidence="19 20">
    <name type="scientific">Mageeibacillus indolicus</name>
    <dbReference type="NCBI Taxonomy" id="884684"/>
    <lineage>
        <taxon>Bacteria</taxon>
        <taxon>Bacillati</taxon>
        <taxon>Bacillota</taxon>
        <taxon>Clostridia</taxon>
        <taxon>Eubacteriales</taxon>
        <taxon>Oscillospiraceae</taxon>
        <taxon>Mageeibacillus</taxon>
    </lineage>
</organism>
<keyword evidence="3" id="KW-0645">Protease</keyword>
<evidence type="ECO:0000256" key="6">
    <source>
        <dbReference type="ARBA" id="ARBA00022833"/>
    </source>
</evidence>
<evidence type="ECO:0000313" key="20">
    <source>
        <dbReference type="Proteomes" id="UP000236394"/>
    </source>
</evidence>
<evidence type="ECO:0000256" key="11">
    <source>
        <dbReference type="ARBA" id="ARBA00044252"/>
    </source>
</evidence>
<dbReference type="Pfam" id="PF07687">
    <property type="entry name" value="M20_dimer"/>
    <property type="match status" value="1"/>
</dbReference>
<evidence type="ECO:0000256" key="1">
    <source>
        <dbReference type="ARBA" id="ARBA00001941"/>
    </source>
</evidence>
<dbReference type="PANTHER" id="PTHR43501">
    <property type="entry name" value="CYTOSOL NON-SPECIFIC DIPEPTIDASE"/>
    <property type="match status" value="1"/>
</dbReference>
<dbReference type="Pfam" id="PF01546">
    <property type="entry name" value="Peptidase_M20"/>
    <property type="match status" value="1"/>
</dbReference>
<dbReference type="GO" id="GO:0046872">
    <property type="term" value="F:metal ion binding"/>
    <property type="evidence" value="ECO:0007669"/>
    <property type="project" value="UniProtKB-KW"/>
</dbReference>
<dbReference type="CDD" id="cd03890">
    <property type="entry name" value="M20_pepD"/>
    <property type="match status" value="1"/>
</dbReference>
<dbReference type="PIRSF" id="PIRSF016599">
    <property type="entry name" value="Xaa-His_dipept"/>
    <property type="match status" value="1"/>
</dbReference>
<evidence type="ECO:0000256" key="3">
    <source>
        <dbReference type="ARBA" id="ARBA00022670"/>
    </source>
</evidence>
<evidence type="ECO:0000256" key="12">
    <source>
        <dbReference type="ARBA" id="ARBA00061423"/>
    </source>
</evidence>
<keyword evidence="8" id="KW-0170">Cobalt</keyword>
<dbReference type="Gene3D" id="3.40.630.10">
    <property type="entry name" value="Zn peptidases"/>
    <property type="match status" value="2"/>
</dbReference>